<name>A0A166GVL0_9AGAM</name>
<dbReference type="AlphaFoldDB" id="A0A166GVL0"/>
<sequence>MREKQTRTETSDTFFPGDCICARLPPGKRSRNLVINLDGTSNQYGPKNTNVIELYSHIAVSEHQLKYYNSGIGTSAQPSWTSLSYYIQSVGNKIDLAIAWNFEKVLLGAYRWLSEHYQPGDRIFLFGTVFDIARGFSRGAFQVRALAGMIEKVGLPHEGNEEQIPFAFELYASAYGPEREKAAKHFKKTFSAKGVRVHFIGVWDTVASIGIFKGKTLPLTDSCGHVCTFRHALALDERRANFLPQCVAGPSKKFPENAKEVWFSGSHSDMCSVPLLWMENEALMAGLHISRASINWKVQDLQESKPTVSLWAPWWPLECLPFRWKAHSDSGLLFRAPHWGAGRVIYPGQKIHASV</sequence>
<dbReference type="OrthoDB" id="538223at2759"/>
<keyword evidence="3" id="KW-1185">Reference proteome</keyword>
<dbReference type="Proteomes" id="UP000076532">
    <property type="component" value="Unassembled WGS sequence"/>
</dbReference>
<organism evidence="2 3">
    <name type="scientific">Athelia psychrophila</name>
    <dbReference type="NCBI Taxonomy" id="1759441"/>
    <lineage>
        <taxon>Eukaryota</taxon>
        <taxon>Fungi</taxon>
        <taxon>Dikarya</taxon>
        <taxon>Basidiomycota</taxon>
        <taxon>Agaricomycotina</taxon>
        <taxon>Agaricomycetes</taxon>
        <taxon>Agaricomycetidae</taxon>
        <taxon>Atheliales</taxon>
        <taxon>Atheliaceae</taxon>
        <taxon>Athelia</taxon>
    </lineage>
</organism>
<accession>A0A166GVL0</accession>
<dbReference type="PANTHER" id="PTHR33840">
    <property type="match status" value="1"/>
</dbReference>
<evidence type="ECO:0000313" key="3">
    <source>
        <dbReference type="Proteomes" id="UP000076532"/>
    </source>
</evidence>
<feature type="domain" description="T6SS Phospholipase effector Tle1-like catalytic" evidence="1">
    <location>
        <begin position="31"/>
        <end position="270"/>
    </location>
</feature>
<dbReference type="Pfam" id="PF09994">
    <property type="entry name" value="T6SS_Tle1-like_cat"/>
    <property type="match status" value="1"/>
</dbReference>
<dbReference type="STRING" id="436010.A0A166GVL0"/>
<dbReference type="EMBL" id="KV417574">
    <property type="protein sequence ID" value="KZP18212.1"/>
    <property type="molecule type" value="Genomic_DNA"/>
</dbReference>
<feature type="non-terminal residue" evidence="2">
    <location>
        <position position="355"/>
    </location>
</feature>
<gene>
    <name evidence="2" type="ORF">FIBSPDRAFT_829469</name>
</gene>
<evidence type="ECO:0000313" key="2">
    <source>
        <dbReference type="EMBL" id="KZP18212.1"/>
    </source>
</evidence>
<proteinExistence type="predicted"/>
<reference evidence="2 3" key="1">
    <citation type="journal article" date="2016" name="Mol. Biol. Evol.">
        <title>Comparative Genomics of Early-Diverging Mushroom-Forming Fungi Provides Insights into the Origins of Lignocellulose Decay Capabilities.</title>
        <authorList>
            <person name="Nagy L.G."/>
            <person name="Riley R."/>
            <person name="Tritt A."/>
            <person name="Adam C."/>
            <person name="Daum C."/>
            <person name="Floudas D."/>
            <person name="Sun H."/>
            <person name="Yadav J.S."/>
            <person name="Pangilinan J."/>
            <person name="Larsson K.H."/>
            <person name="Matsuura K."/>
            <person name="Barry K."/>
            <person name="Labutti K."/>
            <person name="Kuo R."/>
            <person name="Ohm R.A."/>
            <person name="Bhattacharya S.S."/>
            <person name="Shirouzu T."/>
            <person name="Yoshinaga Y."/>
            <person name="Martin F.M."/>
            <person name="Grigoriev I.V."/>
            <person name="Hibbett D.S."/>
        </authorList>
    </citation>
    <scope>NUCLEOTIDE SEQUENCE [LARGE SCALE GENOMIC DNA]</scope>
    <source>
        <strain evidence="2 3">CBS 109695</strain>
    </source>
</reference>
<protein>
    <recommendedName>
        <fullName evidence="1">T6SS Phospholipase effector Tle1-like catalytic domain-containing protein</fullName>
    </recommendedName>
</protein>
<dbReference type="InterPro" id="IPR018712">
    <property type="entry name" value="Tle1-like_cat"/>
</dbReference>
<dbReference type="PANTHER" id="PTHR33840:SF2">
    <property type="entry name" value="TLE1 PHOSPHOLIPASE DOMAIN-CONTAINING PROTEIN"/>
    <property type="match status" value="1"/>
</dbReference>
<evidence type="ECO:0000259" key="1">
    <source>
        <dbReference type="Pfam" id="PF09994"/>
    </source>
</evidence>